<protein>
    <submittedName>
        <fullName evidence="1">Uncharacterized protein</fullName>
    </submittedName>
</protein>
<dbReference type="RefSeq" id="WP_286346306.1">
    <property type="nucleotide sequence ID" value="NZ_AP027732.1"/>
</dbReference>
<proteinExistence type="predicted"/>
<name>A0ABM8GM92_9MICO</name>
<organism evidence="1 2">
    <name type="scientific">Frondihabitans sucicola</name>
    <dbReference type="NCBI Taxonomy" id="1268041"/>
    <lineage>
        <taxon>Bacteria</taxon>
        <taxon>Bacillati</taxon>
        <taxon>Actinomycetota</taxon>
        <taxon>Actinomycetes</taxon>
        <taxon>Micrococcales</taxon>
        <taxon>Microbacteriaceae</taxon>
        <taxon>Frondihabitans</taxon>
    </lineage>
</organism>
<dbReference type="EMBL" id="AP027732">
    <property type="protein sequence ID" value="BDZ49535.1"/>
    <property type="molecule type" value="Genomic_DNA"/>
</dbReference>
<evidence type="ECO:0000313" key="1">
    <source>
        <dbReference type="EMBL" id="BDZ49535.1"/>
    </source>
</evidence>
<accession>A0ABM8GM92</accession>
<gene>
    <name evidence="1" type="ORF">GCM10025867_17760</name>
</gene>
<evidence type="ECO:0000313" key="2">
    <source>
        <dbReference type="Proteomes" id="UP001321486"/>
    </source>
</evidence>
<keyword evidence="2" id="KW-1185">Reference proteome</keyword>
<sequence length="104" mass="10772">MLTGDLNRVMLDLGDRKVNGSGILGAMTTSAAKADSADYQLALASQNAAGYANVRADDVAGILLRQAQFRASLDAATSLPAFRFDVPTGASSTTLYTFRVGGAK</sequence>
<dbReference type="Proteomes" id="UP001321486">
    <property type="component" value="Chromosome"/>
</dbReference>
<reference evidence="2" key="1">
    <citation type="journal article" date="2019" name="Int. J. Syst. Evol. Microbiol.">
        <title>The Global Catalogue of Microorganisms (GCM) 10K type strain sequencing project: providing services to taxonomists for standard genome sequencing and annotation.</title>
        <authorList>
            <consortium name="The Broad Institute Genomics Platform"/>
            <consortium name="The Broad Institute Genome Sequencing Center for Infectious Disease"/>
            <person name="Wu L."/>
            <person name="Ma J."/>
        </authorList>
    </citation>
    <scope>NUCLEOTIDE SEQUENCE [LARGE SCALE GENOMIC DNA]</scope>
    <source>
        <strain evidence="2">NBRC 108728</strain>
    </source>
</reference>